<evidence type="ECO:0000313" key="1">
    <source>
        <dbReference type="EMBL" id="OMD34932.1"/>
    </source>
</evidence>
<sequence>MSWKESYNDICSELRIVQIHEMEIRRRVELAHSVMSSGKIQSSGSYCHIPFDKGVEKFNEAVIELEIVQLEVDRIQGIKNAMEQEMVKFEGLANVVMYKRIVENKTYRDMAPELGYSEGYLRRYMSQRGNKEVTQSTKAS</sequence>
<dbReference type="Proteomes" id="UP000187158">
    <property type="component" value="Unassembled WGS sequence"/>
</dbReference>
<dbReference type="RefSeq" id="WP_076218545.1">
    <property type="nucleotide sequence ID" value="NZ_MPVM01000002.1"/>
</dbReference>
<organism evidence="1 2">
    <name type="scientific">Paenibacillus odorifer</name>
    <dbReference type="NCBI Taxonomy" id="189426"/>
    <lineage>
        <taxon>Bacteria</taxon>
        <taxon>Bacillati</taxon>
        <taxon>Bacillota</taxon>
        <taxon>Bacilli</taxon>
        <taxon>Bacillales</taxon>
        <taxon>Paenibacillaceae</taxon>
        <taxon>Paenibacillus</taxon>
    </lineage>
</organism>
<dbReference type="EMBL" id="MPVP01000045">
    <property type="protein sequence ID" value="OMD34932.1"/>
    <property type="molecule type" value="Genomic_DNA"/>
</dbReference>
<reference evidence="1 2" key="1">
    <citation type="submission" date="2016-11" db="EMBL/GenBank/DDBJ databases">
        <title>Paenibacillus species isolates.</title>
        <authorList>
            <person name="Beno S.M."/>
        </authorList>
    </citation>
    <scope>NUCLEOTIDE SEQUENCE [LARGE SCALE GENOMIC DNA]</scope>
    <source>
        <strain evidence="1 2">FSL H7-0433</strain>
    </source>
</reference>
<proteinExistence type="predicted"/>
<protein>
    <submittedName>
        <fullName evidence="1">Uncharacterized protein</fullName>
    </submittedName>
</protein>
<accession>A0ABX3GRH3</accession>
<evidence type="ECO:0000313" key="2">
    <source>
        <dbReference type="Proteomes" id="UP000187158"/>
    </source>
</evidence>
<name>A0ABX3GRH3_9BACL</name>
<comment type="caution">
    <text evidence="1">The sequence shown here is derived from an EMBL/GenBank/DDBJ whole genome shotgun (WGS) entry which is preliminary data.</text>
</comment>
<gene>
    <name evidence="1" type="ORF">BSO21_09960</name>
</gene>
<keyword evidence="2" id="KW-1185">Reference proteome</keyword>